<dbReference type="Gene3D" id="1.25.40.20">
    <property type="entry name" value="Ankyrin repeat-containing domain"/>
    <property type="match status" value="1"/>
</dbReference>
<dbReference type="EMBL" id="JALJOU010000084">
    <property type="protein sequence ID" value="KAK9822714.1"/>
    <property type="molecule type" value="Genomic_DNA"/>
</dbReference>
<name>A0AAW1QMI5_9CHLO</name>
<dbReference type="SUPFAM" id="SSF48403">
    <property type="entry name" value="Ankyrin repeat"/>
    <property type="match status" value="1"/>
</dbReference>
<dbReference type="AlphaFoldDB" id="A0AAW1QMI5"/>
<proteinExistence type="predicted"/>
<accession>A0AAW1QMI5</accession>
<reference evidence="1 2" key="1">
    <citation type="journal article" date="2024" name="Nat. Commun.">
        <title>Phylogenomics reveals the evolutionary origins of lichenization in chlorophyte algae.</title>
        <authorList>
            <person name="Puginier C."/>
            <person name="Libourel C."/>
            <person name="Otte J."/>
            <person name="Skaloud P."/>
            <person name="Haon M."/>
            <person name="Grisel S."/>
            <person name="Petersen M."/>
            <person name="Berrin J.G."/>
            <person name="Delaux P.M."/>
            <person name="Dal Grande F."/>
            <person name="Keller J."/>
        </authorList>
    </citation>
    <scope>NUCLEOTIDE SEQUENCE [LARGE SCALE GENOMIC DNA]</scope>
    <source>
        <strain evidence="1 2">SAG 245.80</strain>
    </source>
</reference>
<organism evidence="1 2">
    <name type="scientific">Elliptochloris bilobata</name>
    <dbReference type="NCBI Taxonomy" id="381761"/>
    <lineage>
        <taxon>Eukaryota</taxon>
        <taxon>Viridiplantae</taxon>
        <taxon>Chlorophyta</taxon>
        <taxon>core chlorophytes</taxon>
        <taxon>Trebouxiophyceae</taxon>
        <taxon>Trebouxiophyceae incertae sedis</taxon>
        <taxon>Elliptochloris clade</taxon>
        <taxon>Elliptochloris</taxon>
    </lineage>
</organism>
<sequence length="214" mass="22994">MMKAVLWEVSRLACVRFLVERRGAAVNQRDRVRGWTPLLRCAHMAHHTHAPFLGVFSYLLAAGADPALTGAGLSDPTTGDPGPQMTVLEAAVQQGRGWQAGQVRARLAALIQQHDHVSKQPATTYTGGDIGPLAAKVVAAWERRAPVVPPANWRPPPPAGYADAQGMRLAAREPWRPAGQSDGSCTLRAMTEAELRRQSQLAAEASARPPVQAH</sequence>
<comment type="caution">
    <text evidence="1">The sequence shown here is derived from an EMBL/GenBank/DDBJ whole genome shotgun (WGS) entry which is preliminary data.</text>
</comment>
<dbReference type="InterPro" id="IPR036770">
    <property type="entry name" value="Ankyrin_rpt-contain_sf"/>
</dbReference>
<dbReference type="Proteomes" id="UP001445335">
    <property type="component" value="Unassembled WGS sequence"/>
</dbReference>
<protein>
    <submittedName>
        <fullName evidence="1">Uncharacterized protein</fullName>
    </submittedName>
</protein>
<gene>
    <name evidence="1" type="ORF">WJX81_007292</name>
</gene>
<evidence type="ECO:0000313" key="2">
    <source>
        <dbReference type="Proteomes" id="UP001445335"/>
    </source>
</evidence>
<keyword evidence="2" id="KW-1185">Reference proteome</keyword>
<evidence type="ECO:0000313" key="1">
    <source>
        <dbReference type="EMBL" id="KAK9822714.1"/>
    </source>
</evidence>